<comment type="caution">
    <text evidence="1">The sequence shown here is derived from an EMBL/GenBank/DDBJ whole genome shotgun (WGS) entry which is preliminary data.</text>
</comment>
<evidence type="ECO:0000313" key="2">
    <source>
        <dbReference type="Proteomes" id="UP000613580"/>
    </source>
</evidence>
<organism evidence="1 2">
    <name type="scientific">Mycena chlorophos</name>
    <name type="common">Agaric fungus</name>
    <name type="synonym">Agaricus chlorophos</name>
    <dbReference type="NCBI Taxonomy" id="658473"/>
    <lineage>
        <taxon>Eukaryota</taxon>
        <taxon>Fungi</taxon>
        <taxon>Dikarya</taxon>
        <taxon>Basidiomycota</taxon>
        <taxon>Agaricomycotina</taxon>
        <taxon>Agaricomycetes</taxon>
        <taxon>Agaricomycetidae</taxon>
        <taxon>Agaricales</taxon>
        <taxon>Marasmiineae</taxon>
        <taxon>Mycenaceae</taxon>
        <taxon>Mycena</taxon>
    </lineage>
</organism>
<evidence type="ECO:0000313" key="1">
    <source>
        <dbReference type="EMBL" id="KAF7319219.1"/>
    </source>
</evidence>
<protein>
    <submittedName>
        <fullName evidence="1">Uncharacterized protein</fullName>
    </submittedName>
</protein>
<keyword evidence="2" id="KW-1185">Reference proteome</keyword>
<dbReference type="Proteomes" id="UP000613580">
    <property type="component" value="Unassembled WGS sequence"/>
</dbReference>
<dbReference type="OrthoDB" id="3145912at2759"/>
<proteinExistence type="predicted"/>
<dbReference type="EMBL" id="JACAZE010000003">
    <property type="protein sequence ID" value="KAF7319219.1"/>
    <property type="molecule type" value="Genomic_DNA"/>
</dbReference>
<dbReference type="AlphaFoldDB" id="A0A8H6TLD4"/>
<accession>A0A8H6TLD4</accession>
<gene>
    <name evidence="1" type="ORF">HMN09_00259200</name>
</gene>
<name>A0A8H6TLD4_MYCCL</name>
<reference evidence="1" key="1">
    <citation type="submission" date="2020-05" db="EMBL/GenBank/DDBJ databases">
        <title>Mycena genomes resolve the evolution of fungal bioluminescence.</title>
        <authorList>
            <person name="Tsai I.J."/>
        </authorList>
    </citation>
    <scope>NUCLEOTIDE SEQUENCE</scope>
    <source>
        <strain evidence="1">110903Hualien_Pintung</strain>
    </source>
</reference>
<sequence length="331" mass="37180">MSFRFFSPALMVVPYCRESPALAFDPRLPLDLERLVLEDAAMENPTAIPKLMLIAKRVKYWLEPLLYRLVLISHFEKLAGIPNAPPDILMSVAERTRHTRPGLLSFAVESLFLATSPSKSRYGICGPNTKASMTDILSACTGVSKLLATEKMAPYIPFLAAMPLRYLTIDTRGLFEPAPRDFSHSLFRNVTHLELLDVQDPKDTHADEWAGLTELPSLTHLAFNFFSLCAPIHNATLAPACTSLRAIVLLRPQNEYRAPRDIAQWSTGLAADPRFAYIGQADFQQDWVRSARGERTYWCLADVVVKRRMADPSASYYRTAVDEFGWTPTSL</sequence>